<name>A0ABD0J2C5_9CAEN</name>
<evidence type="ECO:0000313" key="4">
    <source>
        <dbReference type="Proteomes" id="UP001519460"/>
    </source>
</evidence>
<keyword evidence="4" id="KW-1185">Reference proteome</keyword>
<dbReference type="Proteomes" id="UP001519460">
    <property type="component" value="Unassembled WGS sequence"/>
</dbReference>
<sequence>TAPVTTIGKMGTVSRVVLDARILVMPPPALATVNQTGSHPCVKTAPLATIRRTETVSRVVLDVRAVLVMSSLATATVDLVGNNPCVKVKCSAGHYSPNLGCKACGAGCEDVTSCDTLSGLCSCRTGWEPPTCHANADKDGNNTGAIVGSVVGVGVVICIAILVAALLIIRSRRSRQPQHEEQHETSISTPQEKETPIDLPGTVTKTNGSTTEEEVNHYDKLASYENSDDIKPYTSLQANQPSARGPHTRTTTPSDSSLYEIPDVHYENTRKK</sequence>
<keyword evidence="2" id="KW-0812">Transmembrane</keyword>
<comment type="caution">
    <text evidence="3">The sequence shown here is derived from an EMBL/GenBank/DDBJ whole genome shotgun (WGS) entry which is preliminary data.</text>
</comment>
<evidence type="ECO:0008006" key="5">
    <source>
        <dbReference type="Google" id="ProtNLM"/>
    </source>
</evidence>
<evidence type="ECO:0000256" key="1">
    <source>
        <dbReference type="SAM" id="MobiDB-lite"/>
    </source>
</evidence>
<evidence type="ECO:0000313" key="3">
    <source>
        <dbReference type="EMBL" id="KAK7452250.1"/>
    </source>
</evidence>
<feature type="compositionally biased region" description="Basic and acidic residues" evidence="1">
    <location>
        <begin position="262"/>
        <end position="272"/>
    </location>
</feature>
<accession>A0ABD0J2C5</accession>
<organism evidence="3 4">
    <name type="scientific">Batillaria attramentaria</name>
    <dbReference type="NCBI Taxonomy" id="370345"/>
    <lineage>
        <taxon>Eukaryota</taxon>
        <taxon>Metazoa</taxon>
        <taxon>Spiralia</taxon>
        <taxon>Lophotrochozoa</taxon>
        <taxon>Mollusca</taxon>
        <taxon>Gastropoda</taxon>
        <taxon>Caenogastropoda</taxon>
        <taxon>Sorbeoconcha</taxon>
        <taxon>Cerithioidea</taxon>
        <taxon>Batillariidae</taxon>
        <taxon>Batillaria</taxon>
    </lineage>
</organism>
<feature type="non-terminal residue" evidence="3">
    <location>
        <position position="1"/>
    </location>
</feature>
<feature type="transmembrane region" description="Helical" evidence="2">
    <location>
        <begin position="145"/>
        <end position="169"/>
    </location>
</feature>
<feature type="compositionally biased region" description="Polar residues" evidence="1">
    <location>
        <begin position="234"/>
        <end position="257"/>
    </location>
</feature>
<gene>
    <name evidence="3" type="ORF">BaRGS_00039761</name>
</gene>
<dbReference type="EMBL" id="JACVVK020000720">
    <property type="protein sequence ID" value="KAK7452250.1"/>
    <property type="molecule type" value="Genomic_DNA"/>
</dbReference>
<dbReference type="AlphaFoldDB" id="A0ABD0J2C5"/>
<protein>
    <recommendedName>
        <fullName evidence="5">EGF-like domain-containing protein</fullName>
    </recommendedName>
</protein>
<reference evidence="3 4" key="1">
    <citation type="journal article" date="2023" name="Sci. Data">
        <title>Genome assembly of the Korean intertidal mud-creeper Batillaria attramentaria.</title>
        <authorList>
            <person name="Patra A.K."/>
            <person name="Ho P.T."/>
            <person name="Jun S."/>
            <person name="Lee S.J."/>
            <person name="Kim Y."/>
            <person name="Won Y.J."/>
        </authorList>
    </citation>
    <scope>NUCLEOTIDE SEQUENCE [LARGE SCALE GENOMIC DNA]</scope>
    <source>
        <strain evidence="3">Wonlab-2016</strain>
    </source>
</reference>
<keyword evidence="2" id="KW-0472">Membrane</keyword>
<evidence type="ECO:0000256" key="2">
    <source>
        <dbReference type="SAM" id="Phobius"/>
    </source>
</evidence>
<feature type="region of interest" description="Disordered" evidence="1">
    <location>
        <begin position="173"/>
        <end position="272"/>
    </location>
</feature>
<proteinExistence type="predicted"/>
<keyword evidence="2" id="KW-1133">Transmembrane helix</keyword>